<dbReference type="InterPro" id="IPR018330">
    <property type="entry name" value="RecT_fam"/>
</dbReference>
<reference evidence="3" key="1">
    <citation type="journal article" date="2019" name="Int. J. Syst. Evol. Microbiol.">
        <title>The Global Catalogue of Microorganisms (GCM) 10K type strain sequencing project: providing services to taxonomists for standard genome sequencing and annotation.</title>
        <authorList>
            <consortium name="The Broad Institute Genomics Platform"/>
            <consortium name="The Broad Institute Genome Sequencing Center for Infectious Disease"/>
            <person name="Wu L."/>
            <person name="Ma J."/>
        </authorList>
    </citation>
    <scope>NUCLEOTIDE SEQUENCE [LARGE SCALE GENOMIC DNA]</scope>
    <source>
        <strain evidence="3">KCTC 42964</strain>
    </source>
</reference>
<dbReference type="RefSeq" id="WP_379899541.1">
    <property type="nucleotide sequence ID" value="NZ_JBHRTR010000022.1"/>
</dbReference>
<keyword evidence="3" id="KW-1185">Reference proteome</keyword>
<sequence length="322" mass="35047">MNAPVENLPARRELAAGGSVRAIVPQTMEDAYRLASAVVKAGMAPRDMNSPEKCLIAIMQGMEVGLKPLQAIQRIAVINGRPTIWGDAAMGLVRASGACEYVREWTEGKGDDYTAFCKAKRRDEDEPIVGQFSVGDAKRAKLWGKNGPWTEYPRRMLQMRARSFALRDGFADVLGGLYVAEELGYDDSMRDVTPQELETSEPPRPRAAVAPPPSPPPADDEPEPADDFPGDFPESDGAAEVAAGDGDPEPWPFQPLRGTQSVLATGEAWHERFKGVLEAQSAAKAVSELWRQNAAMLDRLDRAEPELFEELRGIASEKGASV</sequence>
<dbReference type="Proteomes" id="UP001595528">
    <property type="component" value="Unassembled WGS sequence"/>
</dbReference>
<accession>A0ABV7KYI8</accession>
<evidence type="ECO:0000313" key="3">
    <source>
        <dbReference type="Proteomes" id="UP001595528"/>
    </source>
</evidence>
<name>A0ABV7KYI8_9PROT</name>
<dbReference type="Pfam" id="PF03837">
    <property type="entry name" value="RecT"/>
    <property type="match status" value="1"/>
</dbReference>
<protein>
    <submittedName>
        <fullName evidence="2">Recombinase RecT</fullName>
    </submittedName>
</protein>
<dbReference type="EMBL" id="JBHRTR010000022">
    <property type="protein sequence ID" value="MFC3227375.1"/>
    <property type="molecule type" value="Genomic_DNA"/>
</dbReference>
<organism evidence="2 3">
    <name type="scientific">Marinibaculum pumilum</name>
    <dbReference type="NCBI Taxonomy" id="1766165"/>
    <lineage>
        <taxon>Bacteria</taxon>
        <taxon>Pseudomonadati</taxon>
        <taxon>Pseudomonadota</taxon>
        <taxon>Alphaproteobacteria</taxon>
        <taxon>Rhodospirillales</taxon>
        <taxon>Rhodospirillaceae</taxon>
        <taxon>Marinibaculum</taxon>
    </lineage>
</organism>
<gene>
    <name evidence="2" type="ORF">ACFOGJ_09050</name>
</gene>
<evidence type="ECO:0000256" key="1">
    <source>
        <dbReference type="SAM" id="MobiDB-lite"/>
    </source>
</evidence>
<evidence type="ECO:0000313" key="2">
    <source>
        <dbReference type="EMBL" id="MFC3227375.1"/>
    </source>
</evidence>
<comment type="caution">
    <text evidence="2">The sequence shown here is derived from an EMBL/GenBank/DDBJ whole genome shotgun (WGS) entry which is preliminary data.</text>
</comment>
<feature type="compositionally biased region" description="Low complexity" evidence="1">
    <location>
        <begin position="230"/>
        <end position="245"/>
    </location>
</feature>
<feature type="region of interest" description="Disordered" evidence="1">
    <location>
        <begin position="193"/>
        <end position="256"/>
    </location>
</feature>
<proteinExistence type="predicted"/>
<feature type="compositionally biased region" description="Acidic residues" evidence="1">
    <location>
        <begin position="218"/>
        <end position="229"/>
    </location>
</feature>